<keyword evidence="2 5" id="KW-0689">Ribosomal protein</keyword>
<dbReference type="AlphaFoldDB" id="A0A1J0GIZ4"/>
<proteinExistence type="inferred from homology"/>
<dbReference type="GO" id="GO:0006412">
    <property type="term" value="P:translation"/>
    <property type="evidence" value="ECO:0007669"/>
    <property type="project" value="UniProtKB-UniRule"/>
</dbReference>
<dbReference type="PANTHER" id="PTHR15893">
    <property type="entry name" value="RIBOSOMAL PROTEIN L27"/>
    <property type="match status" value="1"/>
</dbReference>
<protein>
    <recommendedName>
        <fullName evidence="4 5">Large ribosomal subunit protein bL27</fullName>
    </recommendedName>
</protein>
<dbReference type="HAMAP" id="MF_00539">
    <property type="entry name" value="Ribosomal_bL27"/>
    <property type="match status" value="1"/>
</dbReference>
<sequence>MLVMNLQLFAHKKGVGSTRNGRDSESKRLGAKRADGQFVLAGNILVRQRGTKIHPGNNVGIGGDDTLFAKISGIVKFERMGKMKKKASVYPVVEEEEMSIAE</sequence>
<dbReference type="NCBIfam" id="TIGR00062">
    <property type="entry name" value="L27"/>
    <property type="match status" value="1"/>
</dbReference>
<dbReference type="EMBL" id="CP015756">
    <property type="protein sequence ID" value="APC41332.1"/>
    <property type="molecule type" value="Genomic_DNA"/>
</dbReference>
<dbReference type="PANTHER" id="PTHR15893:SF0">
    <property type="entry name" value="LARGE RIBOSOMAL SUBUNIT PROTEIN BL27M"/>
    <property type="match status" value="1"/>
</dbReference>
<dbReference type="GO" id="GO:0003735">
    <property type="term" value="F:structural constituent of ribosome"/>
    <property type="evidence" value="ECO:0007669"/>
    <property type="project" value="InterPro"/>
</dbReference>
<organism evidence="6 7">
    <name type="scientific">Clostridium estertheticum subsp. estertheticum</name>
    <dbReference type="NCBI Taxonomy" id="1552"/>
    <lineage>
        <taxon>Bacteria</taxon>
        <taxon>Bacillati</taxon>
        <taxon>Bacillota</taxon>
        <taxon>Clostridia</taxon>
        <taxon>Eubacteriales</taxon>
        <taxon>Clostridiaceae</taxon>
        <taxon>Clostridium</taxon>
    </lineage>
</organism>
<evidence type="ECO:0000256" key="2">
    <source>
        <dbReference type="ARBA" id="ARBA00022980"/>
    </source>
</evidence>
<dbReference type="Gene3D" id="2.40.50.100">
    <property type="match status" value="1"/>
</dbReference>
<dbReference type="InterPro" id="IPR018261">
    <property type="entry name" value="Ribosomal_bL27_CS"/>
</dbReference>
<reference evidence="7" key="1">
    <citation type="journal article" date="2016" name="Front. Microbiol.">
        <title>Complete Genome Sequence of Clostridium estertheticum DSM 8809, a Microbe Identified in Spoiled Vacuum Packed Beef.</title>
        <authorList>
            <person name="Yu Z."/>
            <person name="Gunn L."/>
            <person name="Brennan E."/>
            <person name="Reid R."/>
            <person name="Wall P.G."/>
            <person name="Gaora O.P."/>
            <person name="Hurley D."/>
            <person name="Bolton D."/>
            <person name="Fanning S."/>
        </authorList>
    </citation>
    <scope>NUCLEOTIDE SEQUENCE [LARGE SCALE GENOMIC DNA]</scope>
    <source>
        <strain evidence="7">DSM 8809</strain>
    </source>
</reference>
<keyword evidence="3 5" id="KW-0687">Ribonucleoprotein</keyword>
<evidence type="ECO:0000256" key="4">
    <source>
        <dbReference type="ARBA" id="ARBA00035175"/>
    </source>
</evidence>
<evidence type="ECO:0000313" key="7">
    <source>
        <dbReference type="Proteomes" id="UP000182569"/>
    </source>
</evidence>
<dbReference type="RefSeq" id="WP_071613628.1">
    <property type="nucleotide sequence ID" value="NZ_CP015756.1"/>
</dbReference>
<dbReference type="PRINTS" id="PR00063">
    <property type="entry name" value="RIBOSOMALL27"/>
</dbReference>
<dbReference type="Proteomes" id="UP000182569">
    <property type="component" value="Chromosome"/>
</dbReference>
<dbReference type="STRING" id="1552.A7L45_15220"/>
<keyword evidence="7" id="KW-1185">Reference proteome</keyword>
<dbReference type="SUPFAM" id="SSF110324">
    <property type="entry name" value="Ribosomal L27 protein-like"/>
    <property type="match status" value="1"/>
</dbReference>
<evidence type="ECO:0000313" key="6">
    <source>
        <dbReference type="EMBL" id="APC41332.1"/>
    </source>
</evidence>
<dbReference type="FunFam" id="2.40.50.100:FF:000004">
    <property type="entry name" value="50S ribosomal protein L27"/>
    <property type="match status" value="1"/>
</dbReference>
<evidence type="ECO:0000256" key="5">
    <source>
        <dbReference type="HAMAP-Rule" id="MF_00539"/>
    </source>
</evidence>
<accession>A0A1J0GIZ4</accession>
<dbReference type="InterPro" id="IPR001684">
    <property type="entry name" value="Ribosomal_bL27"/>
</dbReference>
<dbReference type="Pfam" id="PF01016">
    <property type="entry name" value="Ribosomal_L27"/>
    <property type="match status" value="1"/>
</dbReference>
<gene>
    <name evidence="5" type="primary">rpmA</name>
    <name evidence="6" type="ORF">A7L45_15220</name>
</gene>
<dbReference type="PROSITE" id="PS00831">
    <property type="entry name" value="RIBOSOMAL_L27"/>
    <property type="match status" value="1"/>
</dbReference>
<name>A0A1J0GIZ4_9CLOT</name>
<dbReference type="GeneID" id="83593831"/>
<evidence type="ECO:0000256" key="1">
    <source>
        <dbReference type="ARBA" id="ARBA00010797"/>
    </source>
</evidence>
<comment type="similarity">
    <text evidence="1 5">Belongs to the bacterial ribosomal protein bL27 family.</text>
</comment>
<evidence type="ECO:0000256" key="3">
    <source>
        <dbReference type="ARBA" id="ARBA00023274"/>
    </source>
</evidence>
<dbReference type="GO" id="GO:0022625">
    <property type="term" value="C:cytosolic large ribosomal subunit"/>
    <property type="evidence" value="ECO:0007669"/>
    <property type="project" value="TreeGrafter"/>
</dbReference>
<dbReference type="KEGG" id="ceu:A7L45_15220"/>
<dbReference type="OrthoDB" id="9803474at2"/>